<name>A0A1M5KT92_9SPHI</name>
<keyword evidence="3" id="KW-1015">Disulfide bond</keyword>
<keyword evidence="4" id="KW-0812">Transmembrane</keyword>
<dbReference type="AlphaFoldDB" id="A0A1M5KT92"/>
<dbReference type="Pfam" id="PF02630">
    <property type="entry name" value="SCO1-SenC"/>
    <property type="match status" value="1"/>
</dbReference>
<keyword evidence="2" id="KW-0186">Copper</keyword>
<proteinExistence type="inferred from homology"/>
<feature type="binding site" evidence="2">
    <location>
        <position position="262"/>
    </location>
    <ligand>
        <name>Cu cation</name>
        <dbReference type="ChEBI" id="CHEBI:23378"/>
    </ligand>
</feature>
<dbReference type="RefSeq" id="WP_073235942.1">
    <property type="nucleotide sequence ID" value="NZ_FQUQ01000006.1"/>
</dbReference>
<reference evidence="6" key="1">
    <citation type="submission" date="2016-11" db="EMBL/GenBank/DDBJ databases">
        <authorList>
            <person name="Varghese N."/>
            <person name="Submissions S."/>
        </authorList>
    </citation>
    <scope>NUCLEOTIDE SEQUENCE [LARGE SCALE GENOMIC DNA]</scope>
    <source>
        <strain evidence="6">DSM 16990</strain>
    </source>
</reference>
<keyword evidence="2" id="KW-0479">Metal-binding</keyword>
<sequence length="539" mass="61441">MVKVITDDSLANLPTVAIAAKIDAMAAQGKGRDLLDYLPEQFYGYHGRSSGEINRIKGYTFAAFLKTGLPDEAIPFVLDELENGLDAYLVAGAARALRGLNHALPAASSYLIKAFYNMLFMDDALSFESFNVKYPLSSYTTPLSEILETMKWLKVEDKHTLDALEKVYAVHQNILSKSAKTLLLETIELSRPHISVENDCCAIPLHAPVHTFIHKRRMRREVQEQVRLEDQDEQALSYNDFFTSGFTVLIFFYTRCDNPNKCSLSVSRFSRLQYLLEEKRLNQIRLAGITYDAGYDVSSRLKSYGDNRGFAFNRQQRFFRVTSGFETLRSYLNLGVNYAGSVVNNHAIELYILDKKGNVKVAQTRLQWNPEEIRDILISLLSKKESVSIRKVLRIAGNTLSGILIAFFPKCPVCWAGYMSLFGAIGLQSIPYTPQLFYVVLMGMLLNLYVNYRTCRKKNIRNAFYINVLGCFLVITGYLWKFQFAIYGGIVALLISSMYINLSGIFQSLFRNKNNQRIWLSQETGRQFRSTELQDLKLK</sequence>
<dbReference type="InterPro" id="IPR036249">
    <property type="entry name" value="Thioredoxin-like_sf"/>
</dbReference>
<dbReference type="InterPro" id="IPR003782">
    <property type="entry name" value="SCO1/SenC"/>
</dbReference>
<feature type="disulfide bond" description="Redox-active" evidence="3">
    <location>
        <begin position="256"/>
        <end position="262"/>
    </location>
</feature>
<evidence type="ECO:0000313" key="6">
    <source>
        <dbReference type="Proteomes" id="UP000184287"/>
    </source>
</evidence>
<dbReference type="STRING" id="288992.SAMN04488522_10675"/>
<dbReference type="SUPFAM" id="SSF52833">
    <property type="entry name" value="Thioredoxin-like"/>
    <property type="match status" value="1"/>
</dbReference>
<keyword evidence="4" id="KW-0472">Membrane</keyword>
<organism evidence="5 6">
    <name type="scientific">Pedobacter caeni</name>
    <dbReference type="NCBI Taxonomy" id="288992"/>
    <lineage>
        <taxon>Bacteria</taxon>
        <taxon>Pseudomonadati</taxon>
        <taxon>Bacteroidota</taxon>
        <taxon>Sphingobacteriia</taxon>
        <taxon>Sphingobacteriales</taxon>
        <taxon>Sphingobacteriaceae</taxon>
        <taxon>Pedobacter</taxon>
    </lineage>
</organism>
<evidence type="ECO:0000256" key="4">
    <source>
        <dbReference type="SAM" id="Phobius"/>
    </source>
</evidence>
<protein>
    <submittedName>
        <fullName evidence="5">Protein SCO1/2</fullName>
    </submittedName>
</protein>
<dbReference type="Gene3D" id="3.40.30.10">
    <property type="entry name" value="Glutaredoxin"/>
    <property type="match status" value="1"/>
</dbReference>
<evidence type="ECO:0000256" key="2">
    <source>
        <dbReference type="PIRSR" id="PIRSR603782-1"/>
    </source>
</evidence>
<evidence type="ECO:0000256" key="3">
    <source>
        <dbReference type="PIRSR" id="PIRSR603782-2"/>
    </source>
</evidence>
<feature type="binding site" evidence="2">
    <location>
        <position position="256"/>
    </location>
    <ligand>
        <name>Cu cation</name>
        <dbReference type="ChEBI" id="CHEBI:23378"/>
    </ligand>
</feature>
<feature type="binding site" evidence="2">
    <location>
        <position position="346"/>
    </location>
    <ligand>
        <name>Cu cation</name>
        <dbReference type="ChEBI" id="CHEBI:23378"/>
    </ligand>
</feature>
<evidence type="ECO:0000313" key="5">
    <source>
        <dbReference type="EMBL" id="SHG55729.1"/>
    </source>
</evidence>
<accession>A0A1M5KT92</accession>
<dbReference type="GO" id="GO:0046872">
    <property type="term" value="F:metal ion binding"/>
    <property type="evidence" value="ECO:0007669"/>
    <property type="project" value="UniProtKB-KW"/>
</dbReference>
<feature type="transmembrane region" description="Helical" evidence="4">
    <location>
        <begin position="486"/>
        <end position="510"/>
    </location>
</feature>
<feature type="transmembrane region" description="Helical" evidence="4">
    <location>
        <begin position="429"/>
        <end position="450"/>
    </location>
</feature>
<comment type="similarity">
    <text evidence="1">Belongs to the SCO1/2 family.</text>
</comment>
<keyword evidence="4" id="KW-1133">Transmembrane helix</keyword>
<gene>
    <name evidence="5" type="ORF">SAMN04488522_10675</name>
</gene>
<keyword evidence="6" id="KW-1185">Reference proteome</keyword>
<dbReference type="Proteomes" id="UP000184287">
    <property type="component" value="Unassembled WGS sequence"/>
</dbReference>
<dbReference type="OrthoDB" id="668512at2"/>
<dbReference type="EMBL" id="FQUQ01000006">
    <property type="protein sequence ID" value="SHG55729.1"/>
    <property type="molecule type" value="Genomic_DNA"/>
</dbReference>
<feature type="transmembrane region" description="Helical" evidence="4">
    <location>
        <begin position="462"/>
        <end position="480"/>
    </location>
</feature>
<evidence type="ECO:0000256" key="1">
    <source>
        <dbReference type="ARBA" id="ARBA00010996"/>
    </source>
</evidence>